<reference evidence="2" key="3">
    <citation type="submission" date="2025-08" db="UniProtKB">
        <authorList>
            <consortium name="Ensembl"/>
        </authorList>
    </citation>
    <scope>IDENTIFICATION</scope>
    <source>
        <strain evidence="2">17573</strain>
    </source>
</reference>
<keyword evidence="3" id="KW-1185">Reference proteome</keyword>
<sequence length="647" mass="70299">MTARPVDPQRSPGPTFRSSTRHSGKLEPMEATAHLLRKQCPSRSNSPAWEASGLHWSSLDPPVGPMQALRPSAQHSWNLEPSVVPDQAWEDTALHQKKLCPLSLTSLPRQAAVNLSYRSQTLLQEAQVLQGSPELLPRSPKPSGLQRLAPEEATALPLRRLCHLSLMEKDLGTTAHPRGFPELSHKLTAVASSRQSRPRVRSASLPPRTRLPSGSQAPSAAHPERLSDLLLTSRAAAPRWRSPDPRSRLAAPPLGSTTLPSTWTAPQSRLTARPSRSPEPQIRESEQRDPQLRRKQQRWKEAQPLMPRREEKSPLRGTDPLPPGQLQRIPPPGQPVQPQRIPTPGQPQKIPTPGQPLPPRPIPTPGRPLTPRPIPTPGRPLTPRPIPTPGRPLTPRPIPTPGRPLTPQRFQMPGQPLTPQPIQMPGQPLRFPRPLRLLRPGQPMSPQLRLTPGLPLPQPLLPPGQPKPPGRPRQPLPPGPDASSITLDPPAPRSRLPIRLLRGLLARLPGGASPSAAAAAACTTMKGRPAATMTPAETSPTMGPSDASAGFSIGEIAAAESPSATYSATSSCKPSGAASVDLRVPSPKPRTPPRSRRYPWWRSADRCAKKPWRSGPRSAQRRNAASSSTNNSRTKRWATCVRTACCF</sequence>
<feature type="region of interest" description="Disordered" evidence="1">
    <location>
        <begin position="529"/>
        <end position="549"/>
    </location>
</feature>
<feature type="region of interest" description="Disordered" evidence="1">
    <location>
        <begin position="236"/>
        <end position="494"/>
    </location>
</feature>
<dbReference type="OMA" id="WATAPRW"/>
<dbReference type="GeneTree" id="ENSGT00960000189526"/>
<protein>
    <submittedName>
        <fullName evidence="2">Uncharacterized protein</fullName>
    </submittedName>
</protein>
<feature type="compositionally biased region" description="Low complexity" evidence="1">
    <location>
        <begin position="425"/>
        <end position="453"/>
    </location>
</feature>
<feature type="compositionally biased region" description="Basic and acidic residues" evidence="1">
    <location>
        <begin position="281"/>
        <end position="292"/>
    </location>
</feature>
<dbReference type="Bgee" id="ENSMMUG00000055986">
    <property type="expression patterns" value="Expressed in cortex of kidney and 4 other cell types or tissues"/>
</dbReference>
<feature type="compositionally biased region" description="Low complexity" evidence="1">
    <location>
        <begin position="617"/>
        <end position="632"/>
    </location>
</feature>
<feature type="region of interest" description="Disordered" evidence="1">
    <location>
        <begin position="1"/>
        <end position="28"/>
    </location>
</feature>
<dbReference type="AlphaFoldDB" id="A0A1D5QZG0"/>
<feature type="compositionally biased region" description="Pro residues" evidence="1">
    <location>
        <begin position="454"/>
        <end position="480"/>
    </location>
</feature>
<evidence type="ECO:0000313" key="2">
    <source>
        <dbReference type="Ensembl" id="ENSMMUP00000053442.2"/>
    </source>
</evidence>
<proteinExistence type="predicted"/>
<feature type="region of interest" description="Disordered" evidence="1">
    <location>
        <begin position="189"/>
        <end position="223"/>
    </location>
</feature>
<reference evidence="3" key="1">
    <citation type="journal article" date="2007" name="Science">
        <title>Evolutionary and biomedical insights from the rhesus macaque genome.</title>
        <authorList>
            <person name="Gibbs R.A."/>
            <person name="Rogers J."/>
            <person name="Katze M.G."/>
            <person name="Bumgarner R."/>
            <person name="Weinstock G.M."/>
            <person name="Mardis E.R."/>
            <person name="Remington K.A."/>
            <person name="Strausberg R.L."/>
            <person name="Venter J.C."/>
            <person name="Wilson R.K."/>
            <person name="Batzer M.A."/>
            <person name="Bustamante C.D."/>
            <person name="Eichler E.E."/>
            <person name="Hahn M.W."/>
            <person name="Hardison R.C."/>
            <person name="Makova K.D."/>
            <person name="Miller W."/>
            <person name="Milosavljevic A."/>
            <person name="Palermo R.E."/>
            <person name="Siepel A."/>
            <person name="Sikela J.M."/>
            <person name="Attaway T."/>
            <person name="Bell S."/>
            <person name="Bernard K.E."/>
            <person name="Buhay C.J."/>
            <person name="Chandrabose M.N."/>
            <person name="Dao M."/>
            <person name="Davis C."/>
            <person name="Delehaunty K.D."/>
            <person name="Ding Y."/>
            <person name="Dinh H.H."/>
            <person name="Dugan-Rocha S."/>
            <person name="Fulton L.A."/>
            <person name="Gabisi R.A."/>
            <person name="Garner T.T."/>
            <person name="Godfrey J."/>
            <person name="Hawes A.C."/>
            <person name="Hernandez J."/>
            <person name="Hines S."/>
            <person name="Holder M."/>
            <person name="Hume J."/>
            <person name="Jhangiani S.N."/>
            <person name="Joshi V."/>
            <person name="Khan Z.M."/>
            <person name="Kirkness E.F."/>
            <person name="Cree A."/>
            <person name="Fowler R.G."/>
            <person name="Lee S."/>
            <person name="Lewis L.R."/>
            <person name="Li Z."/>
            <person name="Liu Y.-S."/>
            <person name="Moore S.M."/>
            <person name="Muzny D."/>
            <person name="Nazareth L.V."/>
            <person name="Ngo D.N."/>
            <person name="Okwuonu G.O."/>
            <person name="Pai G."/>
            <person name="Parker D."/>
            <person name="Paul H.A."/>
            <person name="Pfannkoch C."/>
            <person name="Pohl C.S."/>
            <person name="Rogers Y.-H.C."/>
            <person name="Ruiz S.J."/>
            <person name="Sabo A."/>
            <person name="Santibanez J."/>
            <person name="Schneider B.W."/>
            <person name="Smith S.M."/>
            <person name="Sodergren E."/>
            <person name="Svatek A.F."/>
            <person name="Utterback T.R."/>
            <person name="Vattathil S."/>
            <person name="Warren W."/>
            <person name="White C.S."/>
            <person name="Chinwalla A.T."/>
            <person name="Feng Y."/>
            <person name="Halpern A.L."/>
            <person name="Hillier L.W."/>
            <person name="Huang X."/>
            <person name="Minx P."/>
            <person name="Nelson J.O."/>
            <person name="Pepin K.H."/>
            <person name="Qin X."/>
            <person name="Sutton G.G."/>
            <person name="Venter E."/>
            <person name="Walenz B.P."/>
            <person name="Wallis J.W."/>
            <person name="Worley K.C."/>
            <person name="Yang S.-P."/>
            <person name="Jones S.M."/>
            <person name="Marra M.A."/>
            <person name="Rocchi M."/>
            <person name="Schein J.E."/>
            <person name="Baertsch R."/>
            <person name="Clarke L."/>
            <person name="Csuros M."/>
            <person name="Glasscock J."/>
            <person name="Harris R.A."/>
            <person name="Havlak P."/>
            <person name="Jackson A.R."/>
            <person name="Jiang H."/>
            <person name="Liu Y."/>
            <person name="Messina D.N."/>
            <person name="Shen Y."/>
            <person name="Song H.X.-Z."/>
            <person name="Wylie T."/>
            <person name="Zhang L."/>
            <person name="Birney E."/>
            <person name="Han K."/>
            <person name="Konkel M.K."/>
            <person name="Lee J."/>
            <person name="Smit A.F.A."/>
            <person name="Ullmer B."/>
            <person name="Wang H."/>
            <person name="Xing J."/>
            <person name="Burhans R."/>
            <person name="Cheng Z."/>
            <person name="Karro J.E."/>
            <person name="Ma J."/>
            <person name="Raney B."/>
            <person name="She X."/>
            <person name="Cox M.J."/>
            <person name="Demuth J.P."/>
            <person name="Dumas L.J."/>
            <person name="Han S.-G."/>
            <person name="Hopkins J."/>
            <person name="Karimpour-Fard A."/>
            <person name="Kim Y.H."/>
            <person name="Pollack J.R."/>
            <person name="Vinar T."/>
            <person name="Addo-Quaye C."/>
            <person name="Degenhardt J."/>
            <person name="Denby A."/>
            <person name="Hubisz M.J."/>
            <person name="Indap A."/>
            <person name="Kosiol C."/>
            <person name="Lahn B.T."/>
            <person name="Lawson H.A."/>
            <person name="Marklein A."/>
            <person name="Nielsen R."/>
            <person name="Vallender E.J."/>
            <person name="Clark A.G."/>
            <person name="Ferguson B."/>
            <person name="Hernandez R.D."/>
            <person name="Hirani K."/>
            <person name="Kehrer-Sawatzki H."/>
            <person name="Kolb J."/>
            <person name="Patil S."/>
            <person name="Pu L.-L."/>
            <person name="Ren Y."/>
            <person name="Smith D.G."/>
            <person name="Wheeler D.A."/>
            <person name="Schenck I."/>
            <person name="Ball E.V."/>
            <person name="Chen R."/>
            <person name="Cooper D.N."/>
            <person name="Giardine B."/>
            <person name="Hsu F."/>
            <person name="Kent W.J."/>
            <person name="Lesk A."/>
            <person name="Nelson D.L."/>
            <person name="O'brien W.E."/>
            <person name="Pruefer K."/>
            <person name="Stenson P.D."/>
            <person name="Wallace J.C."/>
            <person name="Ke H."/>
            <person name="Liu X.-M."/>
            <person name="Wang P."/>
            <person name="Xiang A.P."/>
            <person name="Yang F."/>
            <person name="Barber G.P."/>
            <person name="Haussler D."/>
            <person name="Karolchik D."/>
            <person name="Kern A.D."/>
            <person name="Kuhn R.M."/>
            <person name="Smith K.E."/>
            <person name="Zwieg A.S."/>
        </authorList>
    </citation>
    <scope>NUCLEOTIDE SEQUENCE [LARGE SCALE GENOMIC DNA]</scope>
    <source>
        <strain evidence="3">17573</strain>
    </source>
</reference>
<organism evidence="2 3">
    <name type="scientific">Macaca mulatta</name>
    <name type="common">Rhesus macaque</name>
    <dbReference type="NCBI Taxonomy" id="9544"/>
    <lineage>
        <taxon>Eukaryota</taxon>
        <taxon>Metazoa</taxon>
        <taxon>Chordata</taxon>
        <taxon>Craniata</taxon>
        <taxon>Vertebrata</taxon>
        <taxon>Euteleostomi</taxon>
        <taxon>Mammalia</taxon>
        <taxon>Eutheria</taxon>
        <taxon>Euarchontoglires</taxon>
        <taxon>Primates</taxon>
        <taxon>Haplorrhini</taxon>
        <taxon>Catarrhini</taxon>
        <taxon>Cercopithecidae</taxon>
        <taxon>Cercopithecinae</taxon>
        <taxon>Macaca</taxon>
    </lineage>
</organism>
<name>A0A1D5QZG0_MACMU</name>
<feature type="compositionally biased region" description="Pro residues" evidence="1">
    <location>
        <begin position="353"/>
        <end position="404"/>
    </location>
</feature>
<dbReference type="Ensembl" id="ENSMMUT00000066874.2">
    <property type="protein sequence ID" value="ENSMMUP00000053442.2"/>
    <property type="gene ID" value="ENSMMUG00000055986.1"/>
</dbReference>
<reference evidence="2" key="4">
    <citation type="submission" date="2025-09" db="UniProtKB">
        <authorList>
            <consortium name="Ensembl"/>
        </authorList>
    </citation>
    <scope>IDENTIFICATION</scope>
    <source>
        <strain evidence="2">17573</strain>
    </source>
</reference>
<evidence type="ECO:0000256" key="1">
    <source>
        <dbReference type="SAM" id="MobiDB-lite"/>
    </source>
</evidence>
<reference evidence="2" key="2">
    <citation type="submission" date="2019-01" db="EMBL/GenBank/DDBJ databases">
        <authorList>
            <person name="Graves T."/>
            <person name="Eichler E.E."/>
            <person name="Wilson R.K."/>
        </authorList>
    </citation>
    <scope>NUCLEOTIDE SEQUENCE [LARGE SCALE GENOMIC DNA]</scope>
    <source>
        <strain evidence="2">17573</strain>
    </source>
</reference>
<accession>A0A1D5QZG0</accession>
<evidence type="ECO:0000313" key="3">
    <source>
        <dbReference type="Proteomes" id="UP000006718"/>
    </source>
</evidence>
<dbReference type="VEuPathDB" id="HostDB:ENSMMUG00000055986"/>
<feature type="region of interest" description="Disordered" evidence="1">
    <location>
        <begin position="566"/>
        <end position="633"/>
    </location>
</feature>
<dbReference type="Proteomes" id="UP000006718">
    <property type="component" value="Chromosome 10"/>
</dbReference>
<feature type="compositionally biased region" description="Polar residues" evidence="1">
    <location>
        <begin position="255"/>
        <end position="270"/>
    </location>
</feature>
<dbReference type="InParanoid" id="A0A1D5QZG0"/>